<dbReference type="RefSeq" id="WP_152572936.1">
    <property type="nucleotide sequence ID" value="NZ_VIKU02000001.1"/>
</dbReference>
<keyword evidence="3" id="KW-0479">Metal-binding</keyword>
<dbReference type="SFLD" id="SFLDS00003">
    <property type="entry name" value="Haloacid_Dehalogenase"/>
    <property type="match status" value="1"/>
</dbReference>
<dbReference type="NCBIfam" id="TIGR01509">
    <property type="entry name" value="HAD-SF-IA-v3"/>
    <property type="match status" value="1"/>
</dbReference>
<gene>
    <name evidence="6" type="ORF">FK220_003770</name>
</gene>
<dbReference type="GO" id="GO:0046872">
    <property type="term" value="F:metal ion binding"/>
    <property type="evidence" value="ECO:0007669"/>
    <property type="project" value="UniProtKB-KW"/>
</dbReference>
<comment type="caution">
    <text evidence="6">The sequence shown here is derived from an EMBL/GenBank/DDBJ whole genome shotgun (WGS) entry which is preliminary data.</text>
</comment>
<dbReference type="InterPro" id="IPR051600">
    <property type="entry name" value="Beta-PGM-like"/>
</dbReference>
<evidence type="ECO:0000256" key="4">
    <source>
        <dbReference type="ARBA" id="ARBA00022842"/>
    </source>
</evidence>
<proteinExistence type="inferred from homology"/>
<evidence type="ECO:0000313" key="7">
    <source>
        <dbReference type="Proteomes" id="UP000707206"/>
    </source>
</evidence>
<sequence length="245" mass="27643">MIKAVIFDLDGTLVQTEVLKATSYAKAIHFLTNKTVAEEAVMDVFGKYVGLSRREVVVGLYEEFRGQLQAGLDNGDSEYLQDRLIKKRLSIYHEILDDVELLSSHFCPYNLGLLFKMHAEDFRVVLATMSHRREVNRIVELMGIRDALDFILTRDDVREGKPNPEIYLKAKDELGIDANECLVIEDSVNGIRAGLSAKMHVLAVTNNVTRSSVHSSGLLNGKHIVDELEELIDTVEDLIENQKKQ</sequence>
<dbReference type="Gene3D" id="1.10.150.240">
    <property type="entry name" value="Putative phosphatase, domain 2"/>
    <property type="match status" value="1"/>
</dbReference>
<dbReference type="SUPFAM" id="SSF56784">
    <property type="entry name" value="HAD-like"/>
    <property type="match status" value="1"/>
</dbReference>
<dbReference type="Proteomes" id="UP000707206">
    <property type="component" value="Unassembled WGS sequence"/>
</dbReference>
<keyword evidence="5" id="KW-0119">Carbohydrate metabolism</keyword>
<dbReference type="PANTHER" id="PTHR46193">
    <property type="entry name" value="6-PHOSPHOGLUCONATE PHOSPHATASE"/>
    <property type="match status" value="1"/>
</dbReference>
<protein>
    <submittedName>
        <fullName evidence="6">HAD family phosphatase</fullName>
    </submittedName>
</protein>
<evidence type="ECO:0000313" key="6">
    <source>
        <dbReference type="EMBL" id="NHF58442.1"/>
    </source>
</evidence>
<dbReference type="SFLD" id="SFLDG01129">
    <property type="entry name" value="C1.5:_HAD__Beta-PGM__Phosphata"/>
    <property type="match status" value="1"/>
</dbReference>
<name>A0A967E4J0_9FLAO</name>
<dbReference type="EMBL" id="VIKU02000001">
    <property type="protein sequence ID" value="NHF58442.1"/>
    <property type="molecule type" value="Genomic_DNA"/>
</dbReference>
<reference evidence="6" key="2">
    <citation type="submission" date="2020-03" db="EMBL/GenBank/DDBJ databases">
        <title>Flavobacteriaceae bacterium strain TP-CH-4, a member of the family Flavobacteriaceae isolated from a deep-sea seamount.</title>
        <authorList>
            <person name="Zhang D.-C."/>
        </authorList>
    </citation>
    <scope>NUCLEOTIDE SEQUENCE</scope>
    <source>
        <strain evidence="6">TP-CH-4</strain>
    </source>
</reference>
<accession>A0A967E4J0</accession>
<dbReference type="GO" id="GO:0003824">
    <property type="term" value="F:catalytic activity"/>
    <property type="evidence" value="ECO:0007669"/>
    <property type="project" value="UniProtKB-ARBA"/>
</dbReference>
<dbReference type="AlphaFoldDB" id="A0A967E4J0"/>
<dbReference type="InterPro" id="IPR023214">
    <property type="entry name" value="HAD_sf"/>
</dbReference>
<keyword evidence="4" id="KW-0460">Magnesium</keyword>
<dbReference type="PANTHER" id="PTHR46193:SF18">
    <property type="entry name" value="HEXITOL PHOSPHATASE B"/>
    <property type="match status" value="1"/>
</dbReference>
<keyword evidence="7" id="KW-1185">Reference proteome</keyword>
<organism evidence="6 7">
    <name type="scientific">Pelagihabitans pacificus</name>
    <dbReference type="NCBI Taxonomy" id="2696054"/>
    <lineage>
        <taxon>Bacteria</taxon>
        <taxon>Pseudomonadati</taxon>
        <taxon>Bacteroidota</taxon>
        <taxon>Flavobacteriia</taxon>
        <taxon>Flavobacteriales</taxon>
        <taxon>Flavobacteriaceae</taxon>
        <taxon>Pelagihabitans</taxon>
    </lineage>
</organism>
<evidence type="ECO:0000256" key="3">
    <source>
        <dbReference type="ARBA" id="ARBA00022723"/>
    </source>
</evidence>
<comment type="cofactor">
    <cofactor evidence="1">
        <name>Mg(2+)</name>
        <dbReference type="ChEBI" id="CHEBI:18420"/>
    </cofactor>
</comment>
<dbReference type="Pfam" id="PF00702">
    <property type="entry name" value="Hydrolase"/>
    <property type="match status" value="1"/>
</dbReference>
<dbReference type="InterPro" id="IPR006439">
    <property type="entry name" value="HAD-SF_hydro_IA"/>
</dbReference>
<dbReference type="Gene3D" id="3.40.50.1000">
    <property type="entry name" value="HAD superfamily/HAD-like"/>
    <property type="match status" value="1"/>
</dbReference>
<evidence type="ECO:0000256" key="5">
    <source>
        <dbReference type="ARBA" id="ARBA00023277"/>
    </source>
</evidence>
<dbReference type="InterPro" id="IPR023198">
    <property type="entry name" value="PGP-like_dom2"/>
</dbReference>
<evidence type="ECO:0000256" key="2">
    <source>
        <dbReference type="ARBA" id="ARBA00006171"/>
    </source>
</evidence>
<dbReference type="NCBIfam" id="TIGR01549">
    <property type="entry name" value="HAD-SF-IA-v1"/>
    <property type="match status" value="1"/>
</dbReference>
<comment type="similarity">
    <text evidence="2">Belongs to the HAD-like hydrolase superfamily. CbbY/CbbZ/Gph/YieH family.</text>
</comment>
<reference evidence="6" key="1">
    <citation type="submission" date="2019-07" db="EMBL/GenBank/DDBJ databases">
        <authorList>
            <person name="De-Chao Zhang Q."/>
        </authorList>
    </citation>
    <scope>NUCLEOTIDE SEQUENCE</scope>
    <source>
        <strain evidence="6">TP-CH-4</strain>
    </source>
</reference>
<dbReference type="InterPro" id="IPR036412">
    <property type="entry name" value="HAD-like_sf"/>
</dbReference>
<evidence type="ECO:0000256" key="1">
    <source>
        <dbReference type="ARBA" id="ARBA00001946"/>
    </source>
</evidence>